<dbReference type="PANTHER" id="PTHR12589">
    <property type="entry name" value="PYRUVOYL TETRAHYDROBIOPTERIN SYNTHASE"/>
    <property type="match status" value="1"/>
</dbReference>
<evidence type="ECO:0000256" key="7">
    <source>
        <dbReference type="SAM" id="MobiDB-lite"/>
    </source>
</evidence>
<reference evidence="8 9" key="1">
    <citation type="journal article" date="2006" name="Proc. Natl. Acad. Sci. U.S.A.">
        <title>Evolution of sensory complexity recorded in a myxobacterial genome.</title>
        <authorList>
            <person name="Goldman B.S."/>
            <person name="Nierman W.C."/>
            <person name="Kaiser D."/>
            <person name="Slater S.C."/>
            <person name="Durkin A.S."/>
            <person name="Eisen J.A."/>
            <person name="Ronning C.M."/>
            <person name="Barbazuk W.B."/>
            <person name="Blanchard M."/>
            <person name="Field C."/>
            <person name="Halling C."/>
            <person name="Hinkle G."/>
            <person name="Iartchuk O."/>
            <person name="Kim H.S."/>
            <person name="Mackenzie C."/>
            <person name="Madupu R."/>
            <person name="Miller N."/>
            <person name="Shvartsbeyn A."/>
            <person name="Sullivan S.A."/>
            <person name="Vaudin M."/>
            <person name="Wiegand R."/>
            <person name="Kaplan H.B."/>
        </authorList>
    </citation>
    <scope>NUCLEOTIDE SEQUENCE [LARGE SCALE GENOMIC DNA]</scope>
    <source>
        <strain evidence="9">DK1622</strain>
    </source>
</reference>
<evidence type="ECO:0000256" key="6">
    <source>
        <dbReference type="ARBA" id="ARBA00048807"/>
    </source>
</evidence>
<evidence type="ECO:0000256" key="5">
    <source>
        <dbReference type="ARBA" id="ARBA00031449"/>
    </source>
</evidence>
<dbReference type="PANTHER" id="PTHR12589:SF8">
    <property type="entry name" value="6-CARBOXY-5,6,7,8-TETRAHYDROPTERIN SYNTHASE"/>
    <property type="match status" value="1"/>
</dbReference>
<evidence type="ECO:0000313" key="8">
    <source>
        <dbReference type="EMBL" id="ABF90950.1"/>
    </source>
</evidence>
<comment type="pathway">
    <text evidence="1">Purine metabolism; 7-cyano-7-deazaguanine biosynthesis.</text>
</comment>
<accession>Q1D8H8</accession>
<dbReference type="SUPFAM" id="SSF55620">
    <property type="entry name" value="Tetrahydrobiopterin biosynthesis enzymes-like"/>
    <property type="match status" value="1"/>
</dbReference>
<dbReference type="EMBL" id="CP000113">
    <property type="protein sequence ID" value="ABF90950.1"/>
    <property type="molecule type" value="Genomic_DNA"/>
</dbReference>
<proteinExistence type="inferred from homology"/>
<dbReference type="EnsemblBacteria" id="ABF90950">
    <property type="protein sequence ID" value="ABF90950"/>
    <property type="gene ID" value="MXAN_2834"/>
</dbReference>
<feature type="region of interest" description="Disordered" evidence="7">
    <location>
        <begin position="1"/>
        <end position="22"/>
    </location>
</feature>
<dbReference type="STRING" id="246197.MXAN_2834"/>
<dbReference type="eggNOG" id="COG0720">
    <property type="taxonomic scope" value="Bacteria"/>
</dbReference>
<dbReference type="Gene3D" id="3.30.479.10">
    <property type="entry name" value="6-pyruvoyl tetrahydropterin synthase/QueD"/>
    <property type="match status" value="1"/>
</dbReference>
<dbReference type="InterPro" id="IPR007115">
    <property type="entry name" value="6-PTP_synth/QueD"/>
</dbReference>
<organism evidence="8 9">
    <name type="scientific">Myxococcus xanthus (strain DK1622)</name>
    <dbReference type="NCBI Taxonomy" id="246197"/>
    <lineage>
        <taxon>Bacteria</taxon>
        <taxon>Pseudomonadati</taxon>
        <taxon>Myxococcota</taxon>
        <taxon>Myxococcia</taxon>
        <taxon>Myxococcales</taxon>
        <taxon>Cystobacterineae</taxon>
        <taxon>Myxococcaceae</taxon>
        <taxon>Myxococcus</taxon>
    </lineage>
</organism>
<dbReference type="AlphaFoldDB" id="Q1D8H8"/>
<protein>
    <recommendedName>
        <fullName evidence="4">6-carboxy-5,6,7,8-tetrahydropterin synthase</fullName>
        <ecNumber evidence="3">4.1.2.50</ecNumber>
    </recommendedName>
    <alternativeName>
        <fullName evidence="5">Queuosine biosynthesis protein QueD</fullName>
    </alternativeName>
</protein>
<dbReference type="InterPro" id="IPR038418">
    <property type="entry name" value="6-PTP_synth/QueD_sf"/>
</dbReference>
<evidence type="ECO:0000256" key="2">
    <source>
        <dbReference type="ARBA" id="ARBA00008900"/>
    </source>
</evidence>
<keyword evidence="9" id="KW-1185">Reference proteome</keyword>
<evidence type="ECO:0000256" key="3">
    <source>
        <dbReference type="ARBA" id="ARBA00012982"/>
    </source>
</evidence>
<gene>
    <name evidence="8" type="ordered locus">MXAN_2834</name>
</gene>
<dbReference type="EC" id="4.1.2.50" evidence="3"/>
<comment type="catalytic activity">
    <reaction evidence="6">
        <text>7,8-dihydroneopterin 3'-triphosphate + H2O = 6-carboxy-5,6,7,8-tetrahydropterin + triphosphate + acetaldehyde + 2 H(+)</text>
        <dbReference type="Rhea" id="RHEA:27966"/>
        <dbReference type="ChEBI" id="CHEBI:15343"/>
        <dbReference type="ChEBI" id="CHEBI:15377"/>
        <dbReference type="ChEBI" id="CHEBI:15378"/>
        <dbReference type="ChEBI" id="CHEBI:18036"/>
        <dbReference type="ChEBI" id="CHEBI:58462"/>
        <dbReference type="ChEBI" id="CHEBI:61032"/>
        <dbReference type="EC" id="4.1.2.50"/>
    </reaction>
</comment>
<evidence type="ECO:0000313" key="9">
    <source>
        <dbReference type="Proteomes" id="UP000002402"/>
    </source>
</evidence>
<dbReference type="GO" id="GO:0070497">
    <property type="term" value="F:6-carboxytetrahydropterin synthase activity"/>
    <property type="evidence" value="ECO:0007669"/>
    <property type="project" value="UniProtKB-EC"/>
</dbReference>
<dbReference type="KEGG" id="mxa:MXAN_2834"/>
<dbReference type="Proteomes" id="UP000002402">
    <property type="component" value="Chromosome"/>
</dbReference>
<comment type="similarity">
    <text evidence="2">Belongs to the PTPS family. QueD subfamily.</text>
</comment>
<name>Q1D8H8_MYXXD</name>
<dbReference type="UniPathway" id="UPA00391"/>
<dbReference type="Pfam" id="PF01242">
    <property type="entry name" value="PTPS"/>
    <property type="match status" value="1"/>
</dbReference>
<dbReference type="HOGENOM" id="CLU_1314306_0_0_7"/>
<evidence type="ECO:0000256" key="4">
    <source>
        <dbReference type="ARBA" id="ARBA00018141"/>
    </source>
</evidence>
<feature type="compositionally biased region" description="Basic residues" evidence="7">
    <location>
        <begin position="9"/>
        <end position="22"/>
    </location>
</feature>
<evidence type="ECO:0000256" key="1">
    <source>
        <dbReference type="ARBA" id="ARBA00005061"/>
    </source>
</evidence>
<sequence>MHIFVKAGAQRKRTGQARRRRVGTWSPLAGPCSEELRGDSLDSSCLLPYSAGRRSRLRRRYHGVCSLRAAHQDLTTTTSKWTAMHYLSLTAEFKASHAVTFPDGQREPLHTHDWWVRVWVKARALNHWDVIIDFKDLQDIIVRVCRELHDTNINEHPYFKTVNCTAERVTEYVFKQVESGLPEGVTLDRVHLRRTGGELPEAEYAHARD</sequence>